<dbReference type="Pfam" id="PF13843">
    <property type="entry name" value="DDE_Tnp_1_7"/>
    <property type="match status" value="1"/>
</dbReference>
<evidence type="ECO:0000259" key="2">
    <source>
        <dbReference type="Pfam" id="PF13843"/>
    </source>
</evidence>
<comment type="caution">
    <text evidence="3">The sequence shown here is derived from an EMBL/GenBank/DDBJ whole genome shotgun (WGS) entry which is preliminary data.</text>
</comment>
<accession>A0AAV1KDC7</accession>
<reference evidence="3 4" key="1">
    <citation type="submission" date="2023-11" db="EMBL/GenBank/DDBJ databases">
        <authorList>
            <person name="Hedman E."/>
            <person name="Englund M."/>
            <person name="Stromberg M."/>
            <person name="Nyberg Akerstrom W."/>
            <person name="Nylinder S."/>
            <person name="Jareborg N."/>
            <person name="Kallberg Y."/>
            <person name="Kronander E."/>
        </authorList>
    </citation>
    <scope>NUCLEOTIDE SEQUENCE [LARGE SCALE GENOMIC DNA]</scope>
</reference>
<dbReference type="PANTHER" id="PTHR47272">
    <property type="entry name" value="DDE_TNP_1_7 DOMAIN-CONTAINING PROTEIN"/>
    <property type="match status" value="1"/>
</dbReference>
<dbReference type="Proteomes" id="UP001314205">
    <property type="component" value="Unassembled WGS sequence"/>
</dbReference>
<dbReference type="InterPro" id="IPR029526">
    <property type="entry name" value="PGBD"/>
</dbReference>
<evidence type="ECO:0000313" key="4">
    <source>
        <dbReference type="Proteomes" id="UP001314205"/>
    </source>
</evidence>
<feature type="domain" description="PiggyBac transposable element-derived protein" evidence="2">
    <location>
        <begin position="152"/>
        <end position="511"/>
    </location>
</feature>
<feature type="compositionally biased region" description="Acidic residues" evidence="1">
    <location>
        <begin position="15"/>
        <end position="28"/>
    </location>
</feature>
<feature type="region of interest" description="Disordered" evidence="1">
    <location>
        <begin position="547"/>
        <end position="581"/>
    </location>
</feature>
<evidence type="ECO:0000313" key="3">
    <source>
        <dbReference type="EMBL" id="CAK1580077.1"/>
    </source>
</evidence>
<dbReference type="PANTHER" id="PTHR47272:SF2">
    <property type="entry name" value="PIGGYBAC TRANSPOSABLE ELEMENT-DERIVED PROTEIN 3-LIKE"/>
    <property type="match status" value="1"/>
</dbReference>
<keyword evidence="4" id="KW-1185">Reference proteome</keyword>
<feature type="compositionally biased region" description="Polar residues" evidence="1">
    <location>
        <begin position="55"/>
        <end position="70"/>
    </location>
</feature>
<evidence type="ECO:0000256" key="1">
    <source>
        <dbReference type="SAM" id="MobiDB-lite"/>
    </source>
</evidence>
<dbReference type="AlphaFoldDB" id="A0AAV1KDC7"/>
<organism evidence="3 4">
    <name type="scientific">Parnassius mnemosyne</name>
    <name type="common">clouded apollo</name>
    <dbReference type="NCBI Taxonomy" id="213953"/>
    <lineage>
        <taxon>Eukaryota</taxon>
        <taxon>Metazoa</taxon>
        <taxon>Ecdysozoa</taxon>
        <taxon>Arthropoda</taxon>
        <taxon>Hexapoda</taxon>
        <taxon>Insecta</taxon>
        <taxon>Pterygota</taxon>
        <taxon>Neoptera</taxon>
        <taxon>Endopterygota</taxon>
        <taxon>Lepidoptera</taxon>
        <taxon>Glossata</taxon>
        <taxon>Ditrysia</taxon>
        <taxon>Papilionoidea</taxon>
        <taxon>Papilionidae</taxon>
        <taxon>Parnassiinae</taxon>
        <taxon>Parnassini</taxon>
        <taxon>Parnassius</taxon>
        <taxon>Driopa</taxon>
    </lineage>
</organism>
<protein>
    <recommendedName>
        <fullName evidence="2">PiggyBac transposable element-derived protein domain-containing protein</fullName>
    </recommendedName>
</protein>
<dbReference type="EMBL" id="CAVLGL010000013">
    <property type="protein sequence ID" value="CAK1580077.1"/>
    <property type="molecule type" value="Genomic_DNA"/>
</dbReference>
<sequence length="630" mass="71852">MDDEAIENQLILDVSEFEDDDGDDDIDDVDYRPQGRNRQSDNSAESSSDSEGELTVSSPAISNSSVTRGRSLQRRGGRCGRRIFSISRASSRRASSSRGRLYQQVEAEDNEDIGNDDGQFGGWKEKDFNPDIIPFMQPSYLPLIDEKFCKIDYFRRYVNDELMQIIVDRSNEMYLSRNGQFLNLTLPECYIFIAINLAMSCIGYPILRMYWQHKFRVAFVADNMSRNRFFILRNSLKLVNDNDFSAEDKSKDKLWKVRPLIKEILKGCHSIPKDQKLSIDEMIIPFTGACGMKQYCPGKPNPTGLKTFVLANPTGEVCDFDIYQGATTYPSYADTSFGLGEKAVLALTEDLLPGHIIYCDRYFTTETLIVELKNRGLMCAGTLMKNRVPKSARLILKEDKDLKKAGRGSCQVLVNDEKNIAITKWFDNKPVTFLSTVHAAQTSDTCQRWCKQNKVYVTVPRPEVVKQYNSNMGGVDLADRLLAVAPSRYRTRKWTTRFIAHMFDLATTNSWLNYKAKELRKNVPVKKNQQLRSFKMEIAETLVTANFTTSSETEDEEQSRPKRSRPAVPLPSASSRTHGALHLPSAGEVQNRCRRPGCNKKSTIICKKCNIHLCLTKERNCFYNFHTEIY</sequence>
<feature type="compositionally biased region" description="Low complexity" evidence="1">
    <location>
        <begin position="40"/>
        <end position="49"/>
    </location>
</feature>
<gene>
    <name evidence="3" type="ORF">PARMNEM_LOCUS1928</name>
</gene>
<proteinExistence type="predicted"/>
<feature type="region of interest" description="Disordered" evidence="1">
    <location>
        <begin position="1"/>
        <end position="77"/>
    </location>
</feature>
<name>A0AAV1KDC7_9NEOP</name>